<reference evidence="1 2" key="1">
    <citation type="submission" date="2020-08" db="EMBL/GenBank/DDBJ databases">
        <authorList>
            <person name="Liu C."/>
            <person name="Sun Q."/>
        </authorList>
    </citation>
    <scope>NUCLEOTIDE SEQUENCE [LARGE SCALE GENOMIC DNA]</scope>
    <source>
        <strain evidence="1 2">NSJ-29</strain>
    </source>
</reference>
<dbReference type="RefSeq" id="WP_118642954.1">
    <property type="nucleotide sequence ID" value="NZ_CP060635.1"/>
</dbReference>
<protein>
    <submittedName>
        <fullName evidence="1">Uncharacterized protein</fullName>
    </submittedName>
</protein>
<accession>A0A7G9G9J1</accession>
<sequence length="102" mass="11956">MAFGTETYTERPDAGKLPGKKQNIAVDCWFTSKGKTIPRMFKYQDEEGILHSVSGLRILCQEEKYYCGVPTLEYLCEVIQDQYRTQVKLIFLLEEHRWMLCP</sequence>
<organism evidence="1 2">
    <name type="scientific">Wansuia hejianensis</name>
    <dbReference type="NCBI Taxonomy" id="2763667"/>
    <lineage>
        <taxon>Bacteria</taxon>
        <taxon>Bacillati</taxon>
        <taxon>Bacillota</taxon>
        <taxon>Clostridia</taxon>
        <taxon>Lachnospirales</taxon>
        <taxon>Lachnospiraceae</taxon>
        <taxon>Wansuia</taxon>
    </lineage>
</organism>
<keyword evidence="2" id="KW-1185">Reference proteome</keyword>
<dbReference type="AlphaFoldDB" id="A0A7G9G9J1"/>
<dbReference type="Proteomes" id="UP000515860">
    <property type="component" value="Chromosome"/>
</dbReference>
<name>A0A7G9G9J1_9FIRM</name>
<gene>
    <name evidence="1" type="ORF">H9Q79_11065</name>
</gene>
<evidence type="ECO:0000313" key="2">
    <source>
        <dbReference type="Proteomes" id="UP000515860"/>
    </source>
</evidence>
<dbReference type="KEGG" id="whj:H9Q79_11065"/>
<dbReference type="EMBL" id="CP060635">
    <property type="protein sequence ID" value="QNM07473.1"/>
    <property type="molecule type" value="Genomic_DNA"/>
</dbReference>
<evidence type="ECO:0000313" key="1">
    <source>
        <dbReference type="EMBL" id="QNM07473.1"/>
    </source>
</evidence>
<proteinExistence type="predicted"/>